<keyword evidence="4" id="KW-0143">Chaperone</keyword>
<comment type="function">
    <text evidence="4">Acts as an anti-CsrA protein, binds CsrA and prevents it from repressing translation of its target genes, one of which is flagellin. Binds to flagellin and participates in the assembly of the flagellum.</text>
</comment>
<dbReference type="GO" id="GO:0006417">
    <property type="term" value="P:regulation of translation"/>
    <property type="evidence" value="ECO:0007669"/>
    <property type="project" value="UniProtKB-KW"/>
</dbReference>
<dbReference type="PANTHER" id="PTHR39190">
    <property type="entry name" value="FLAGELLAR ASSEMBLY FACTOR FLIW"/>
    <property type="match status" value="1"/>
</dbReference>
<name>A0A9E8M0E3_9BACI</name>
<dbReference type="InterPro" id="IPR003775">
    <property type="entry name" value="Flagellar_assembly_factor_FliW"/>
</dbReference>
<accession>A0A9E8M0E3</accession>
<sequence>MNIQTKYHGILAIDEKKIITFEKGIPGFPRENQFVLLPLTEDELYQVMQSVQTANVAFVVTIPFLFFPDYEFDLDDGVVEQLEVERPEDVQVLTILTVREPFEKTTANLQAPIVINWKNKKGKQVILNDDTYSVRHRLFPTPNKEKGAAKC</sequence>
<keyword evidence="5" id="KW-0282">Flagellum</keyword>
<protein>
    <recommendedName>
        <fullName evidence="4">Flagellar assembly factor FliW</fullName>
    </recommendedName>
</protein>
<evidence type="ECO:0000313" key="6">
    <source>
        <dbReference type="Proteomes" id="UP001164726"/>
    </source>
</evidence>
<evidence type="ECO:0000313" key="5">
    <source>
        <dbReference type="EMBL" id="WAA12024.1"/>
    </source>
</evidence>
<dbReference type="PANTHER" id="PTHR39190:SF1">
    <property type="entry name" value="FLAGELLAR ASSEMBLY FACTOR FLIW"/>
    <property type="match status" value="1"/>
</dbReference>
<dbReference type="EMBL" id="CP106877">
    <property type="protein sequence ID" value="WAA12024.1"/>
    <property type="molecule type" value="Genomic_DNA"/>
</dbReference>
<keyword evidence="2 4" id="KW-1005">Bacterial flagellum biogenesis</keyword>
<comment type="subcellular location">
    <subcellularLocation>
        <location evidence="4">Cytoplasm</location>
    </subcellularLocation>
</comment>
<keyword evidence="5" id="KW-0969">Cilium</keyword>
<keyword evidence="5" id="KW-0966">Cell projection</keyword>
<proteinExistence type="inferred from homology"/>
<dbReference type="Gene3D" id="2.30.290.10">
    <property type="entry name" value="BH3618-like"/>
    <property type="match status" value="1"/>
</dbReference>
<dbReference type="SUPFAM" id="SSF141457">
    <property type="entry name" value="BH3618-like"/>
    <property type="match status" value="1"/>
</dbReference>
<dbReference type="Pfam" id="PF02623">
    <property type="entry name" value="FliW"/>
    <property type="match status" value="1"/>
</dbReference>
<comment type="similarity">
    <text evidence="4">Belongs to the FliW family.</text>
</comment>
<dbReference type="KEGG" id="fhl:OE105_10615"/>
<keyword evidence="1 4" id="KW-0963">Cytoplasm</keyword>
<dbReference type="GO" id="GO:0005737">
    <property type="term" value="C:cytoplasm"/>
    <property type="evidence" value="ECO:0007669"/>
    <property type="project" value="UniProtKB-SubCell"/>
</dbReference>
<dbReference type="InterPro" id="IPR024046">
    <property type="entry name" value="Flagellar_assmbl_FliW_dom_sf"/>
</dbReference>
<organism evidence="5 6">
    <name type="scientific">Fervidibacillus halotolerans</name>
    <dbReference type="NCBI Taxonomy" id="2980027"/>
    <lineage>
        <taxon>Bacteria</taxon>
        <taxon>Bacillati</taxon>
        <taxon>Bacillota</taxon>
        <taxon>Bacilli</taxon>
        <taxon>Bacillales</taxon>
        <taxon>Bacillaceae</taxon>
        <taxon>Fervidibacillus</taxon>
    </lineage>
</organism>
<dbReference type="Proteomes" id="UP001164726">
    <property type="component" value="Chromosome"/>
</dbReference>
<evidence type="ECO:0000256" key="1">
    <source>
        <dbReference type="ARBA" id="ARBA00022490"/>
    </source>
</evidence>
<reference evidence="5" key="1">
    <citation type="submission" date="2022-09" db="EMBL/GenBank/DDBJ databases">
        <title>Complete Genomes of Fervidibacillus albus and Fervidibacillus halotolerans isolated from tidal flat sediments.</title>
        <authorList>
            <person name="Kwon K.K."/>
            <person name="Yang S.-H."/>
            <person name="Park M.J."/>
            <person name="Oh H.-M."/>
        </authorList>
    </citation>
    <scope>NUCLEOTIDE SEQUENCE</scope>
    <source>
        <strain evidence="5">MEBiC13594</strain>
    </source>
</reference>
<keyword evidence="6" id="KW-1185">Reference proteome</keyword>
<keyword evidence="3 4" id="KW-0810">Translation regulation</keyword>
<evidence type="ECO:0000256" key="2">
    <source>
        <dbReference type="ARBA" id="ARBA00022795"/>
    </source>
</evidence>
<evidence type="ECO:0000256" key="4">
    <source>
        <dbReference type="HAMAP-Rule" id="MF_01185"/>
    </source>
</evidence>
<dbReference type="HAMAP" id="MF_01185">
    <property type="entry name" value="FliW"/>
    <property type="match status" value="1"/>
</dbReference>
<dbReference type="NCBIfam" id="NF009793">
    <property type="entry name" value="PRK13285.1-1"/>
    <property type="match status" value="1"/>
</dbReference>
<gene>
    <name evidence="4 5" type="primary">fliW</name>
    <name evidence="5" type="ORF">OE105_10615</name>
</gene>
<dbReference type="AlphaFoldDB" id="A0A9E8M0E3"/>
<dbReference type="RefSeq" id="WP_275420153.1">
    <property type="nucleotide sequence ID" value="NZ_CP106877.1"/>
</dbReference>
<dbReference type="GO" id="GO:0044780">
    <property type="term" value="P:bacterial-type flagellum assembly"/>
    <property type="evidence" value="ECO:0007669"/>
    <property type="project" value="UniProtKB-UniRule"/>
</dbReference>
<evidence type="ECO:0000256" key="3">
    <source>
        <dbReference type="ARBA" id="ARBA00022845"/>
    </source>
</evidence>
<comment type="subunit">
    <text evidence="4">Interacts with translational regulator CsrA and flagellin(s).</text>
</comment>